<dbReference type="EMBL" id="NIDE01000014">
    <property type="protein sequence ID" value="OWK37736.1"/>
    <property type="molecule type" value="Genomic_DNA"/>
</dbReference>
<dbReference type="RefSeq" id="WP_088257595.1">
    <property type="nucleotide sequence ID" value="NZ_NIDE01000014.1"/>
</dbReference>
<gene>
    <name evidence="3" type="ORF">FRUB_06856</name>
</gene>
<evidence type="ECO:0000259" key="2">
    <source>
        <dbReference type="Pfam" id="PF07596"/>
    </source>
</evidence>
<organism evidence="3 4">
    <name type="scientific">Fimbriiglobus ruber</name>
    <dbReference type="NCBI Taxonomy" id="1908690"/>
    <lineage>
        <taxon>Bacteria</taxon>
        <taxon>Pseudomonadati</taxon>
        <taxon>Planctomycetota</taxon>
        <taxon>Planctomycetia</taxon>
        <taxon>Gemmatales</taxon>
        <taxon>Gemmataceae</taxon>
        <taxon>Fimbriiglobus</taxon>
    </lineage>
</organism>
<dbReference type="PANTHER" id="PTHR30093">
    <property type="entry name" value="GENERAL SECRETION PATHWAY PROTEIN G"/>
    <property type="match status" value="1"/>
</dbReference>
<reference evidence="4" key="1">
    <citation type="submission" date="2017-06" db="EMBL/GenBank/DDBJ databases">
        <title>Genome analysis of Fimbriiglobus ruber SP5, the first member of the order Planctomycetales with confirmed chitinolytic capability.</title>
        <authorList>
            <person name="Ravin N.V."/>
            <person name="Rakitin A.L."/>
            <person name="Ivanova A.A."/>
            <person name="Beletsky A.V."/>
            <person name="Kulichevskaya I.S."/>
            <person name="Mardanov A.V."/>
            <person name="Dedysh S.N."/>
        </authorList>
    </citation>
    <scope>NUCLEOTIDE SEQUENCE [LARGE SCALE GENOMIC DNA]</scope>
    <source>
        <strain evidence="4">SP5</strain>
    </source>
</reference>
<proteinExistence type="predicted"/>
<dbReference type="Proteomes" id="UP000214646">
    <property type="component" value="Unassembled WGS sequence"/>
</dbReference>
<comment type="caution">
    <text evidence="3">The sequence shown here is derived from an EMBL/GenBank/DDBJ whole genome shotgun (WGS) entry which is preliminary data.</text>
</comment>
<dbReference type="Gene3D" id="3.30.700.10">
    <property type="entry name" value="Glycoprotein, Type 4 Pilin"/>
    <property type="match status" value="1"/>
</dbReference>
<dbReference type="InterPro" id="IPR012902">
    <property type="entry name" value="N_methyl_site"/>
</dbReference>
<feature type="domain" description="DUF1559" evidence="2">
    <location>
        <begin position="38"/>
        <end position="339"/>
    </location>
</feature>
<dbReference type="InterPro" id="IPR011453">
    <property type="entry name" value="DUF1559"/>
</dbReference>
<dbReference type="AlphaFoldDB" id="A0A225DJW5"/>
<dbReference type="SUPFAM" id="SSF54523">
    <property type="entry name" value="Pili subunits"/>
    <property type="match status" value="1"/>
</dbReference>
<evidence type="ECO:0000313" key="4">
    <source>
        <dbReference type="Proteomes" id="UP000214646"/>
    </source>
</evidence>
<evidence type="ECO:0000256" key="1">
    <source>
        <dbReference type="SAM" id="Phobius"/>
    </source>
</evidence>
<dbReference type="Pfam" id="PF07963">
    <property type="entry name" value="N_methyl"/>
    <property type="match status" value="1"/>
</dbReference>
<dbReference type="InterPro" id="IPR027558">
    <property type="entry name" value="Pre_pil_HX9DG_C"/>
</dbReference>
<dbReference type="InterPro" id="IPR045584">
    <property type="entry name" value="Pilin-like"/>
</dbReference>
<dbReference type="NCBIfam" id="TIGR02532">
    <property type="entry name" value="IV_pilin_GFxxxE"/>
    <property type="match status" value="1"/>
</dbReference>
<keyword evidence="1" id="KW-0472">Membrane</keyword>
<dbReference type="NCBIfam" id="TIGR04294">
    <property type="entry name" value="pre_pil_HX9DG"/>
    <property type="match status" value="1"/>
</dbReference>
<name>A0A225DJW5_9BACT</name>
<dbReference type="PANTHER" id="PTHR30093:SF2">
    <property type="entry name" value="TYPE II SECRETION SYSTEM PROTEIN H"/>
    <property type="match status" value="1"/>
</dbReference>
<feature type="transmembrane region" description="Helical" evidence="1">
    <location>
        <begin position="12"/>
        <end position="34"/>
    </location>
</feature>
<dbReference type="Pfam" id="PF07596">
    <property type="entry name" value="SBP_bac_10"/>
    <property type="match status" value="1"/>
</dbReference>
<keyword evidence="1" id="KW-0812">Transmembrane</keyword>
<evidence type="ECO:0000313" key="3">
    <source>
        <dbReference type="EMBL" id="OWK37736.1"/>
    </source>
</evidence>
<dbReference type="OrthoDB" id="273096at2"/>
<keyword evidence="4" id="KW-1185">Reference proteome</keyword>
<accession>A0A225DJW5</accession>
<keyword evidence="1" id="KW-1133">Transmembrane helix</keyword>
<sequence length="357" mass="38285">MTATVFKSRPRSAFTLIELLVVIAIIAILIGLLLPAVQKVREAAARSTCSNNLKQLGLAVMNYESSYGKLPGAGEGTSGTGTGFANLQTYTGSPLTPGVAPPAGFYFHSLWYYLLPYIEQNNIYQQIDPNQFYNANSAAVATHAGAFKNVIKTFICPSYPYEAKDSQGYGYVHYGATVYTDISQTTGLRDKVNARVRGALDNIQNPISSITDGTSNTIMIGEDAARRENYVTNPAYTDPAVSAGVANDGSFGTRRFWRWGEQDSGFGVSGDPLLNTSSTSFKIINNNNTSPGTDGPTTCNWLTTNNCGTNDELFSFHTGGAMVVFCDGHVAFLRDSMQPTAVAALVSRAGGETTPDY</sequence>
<protein>
    <recommendedName>
        <fullName evidence="2">DUF1559 domain-containing protein</fullName>
    </recommendedName>
</protein>